<dbReference type="Proteomes" id="UP000799779">
    <property type="component" value="Unassembled WGS sequence"/>
</dbReference>
<dbReference type="EMBL" id="ML977693">
    <property type="protein sequence ID" value="KAF1993649.1"/>
    <property type="molecule type" value="Genomic_DNA"/>
</dbReference>
<feature type="coiled-coil region" evidence="1">
    <location>
        <begin position="235"/>
        <end position="262"/>
    </location>
</feature>
<dbReference type="AlphaFoldDB" id="A0A6A5VYB1"/>
<dbReference type="OrthoDB" id="3801338at2759"/>
<proteinExistence type="predicted"/>
<name>A0A6A5VYB1_9PLEO</name>
<evidence type="ECO:0000256" key="1">
    <source>
        <dbReference type="SAM" id="Coils"/>
    </source>
</evidence>
<accession>A0A6A5VYB1</accession>
<sequence length="304" mass="34243">MAPKPTRTPNNKSASKAVTPKVPVKMEIVTQKPLSKSEFAKLTRDEREKLLTGPMVAVCSRGRKIIEMPKRLLLGPLWYFALDQWGLEADERSVLTMPDCLKQGSIYTVMHYFKNVCSSKKFYALPTPKTVGRAAAVYQTLRMMFLDPYMGSVMHFLKSQIRREDGSWITYEDLACISRRAEVVHGLIDGVEYGGDPLMTDLADILAGLRYKGEIPDPNEFETWLADHHVLQCAMSDVDEAHKQKRTQIQELKAKNKVARTARLARKSETQRPQATGEVHIGAAAALDHSLSRNVVTIIEKKDD</sequence>
<evidence type="ECO:0000313" key="2">
    <source>
        <dbReference type="EMBL" id="KAF1993649.1"/>
    </source>
</evidence>
<organism evidence="2 3">
    <name type="scientific">Amniculicola lignicola CBS 123094</name>
    <dbReference type="NCBI Taxonomy" id="1392246"/>
    <lineage>
        <taxon>Eukaryota</taxon>
        <taxon>Fungi</taxon>
        <taxon>Dikarya</taxon>
        <taxon>Ascomycota</taxon>
        <taxon>Pezizomycotina</taxon>
        <taxon>Dothideomycetes</taxon>
        <taxon>Pleosporomycetidae</taxon>
        <taxon>Pleosporales</taxon>
        <taxon>Amniculicolaceae</taxon>
        <taxon>Amniculicola</taxon>
    </lineage>
</organism>
<evidence type="ECO:0000313" key="3">
    <source>
        <dbReference type="Proteomes" id="UP000799779"/>
    </source>
</evidence>
<keyword evidence="1" id="KW-0175">Coiled coil</keyword>
<keyword evidence="3" id="KW-1185">Reference proteome</keyword>
<protein>
    <submittedName>
        <fullName evidence="2">Uncharacterized protein</fullName>
    </submittedName>
</protein>
<reference evidence="2" key="1">
    <citation type="journal article" date="2020" name="Stud. Mycol.">
        <title>101 Dothideomycetes genomes: a test case for predicting lifestyles and emergence of pathogens.</title>
        <authorList>
            <person name="Haridas S."/>
            <person name="Albert R."/>
            <person name="Binder M."/>
            <person name="Bloem J."/>
            <person name="Labutti K."/>
            <person name="Salamov A."/>
            <person name="Andreopoulos B."/>
            <person name="Baker S."/>
            <person name="Barry K."/>
            <person name="Bills G."/>
            <person name="Bluhm B."/>
            <person name="Cannon C."/>
            <person name="Castanera R."/>
            <person name="Culley D."/>
            <person name="Daum C."/>
            <person name="Ezra D."/>
            <person name="Gonzalez J."/>
            <person name="Henrissat B."/>
            <person name="Kuo A."/>
            <person name="Liang C."/>
            <person name="Lipzen A."/>
            <person name="Lutzoni F."/>
            <person name="Magnuson J."/>
            <person name="Mondo S."/>
            <person name="Nolan M."/>
            <person name="Ohm R."/>
            <person name="Pangilinan J."/>
            <person name="Park H.-J."/>
            <person name="Ramirez L."/>
            <person name="Alfaro M."/>
            <person name="Sun H."/>
            <person name="Tritt A."/>
            <person name="Yoshinaga Y."/>
            <person name="Zwiers L.-H."/>
            <person name="Turgeon B."/>
            <person name="Goodwin S."/>
            <person name="Spatafora J."/>
            <person name="Crous P."/>
            <person name="Grigoriev I."/>
        </authorList>
    </citation>
    <scope>NUCLEOTIDE SEQUENCE</scope>
    <source>
        <strain evidence="2">CBS 123094</strain>
    </source>
</reference>
<gene>
    <name evidence="2" type="ORF">P154DRAFT_540256</name>
</gene>